<reference evidence="2" key="1">
    <citation type="submission" date="2020-03" db="EMBL/GenBank/DDBJ databases">
        <authorList>
            <person name="Weist P."/>
        </authorList>
    </citation>
    <scope>NUCLEOTIDE SEQUENCE</scope>
</reference>
<evidence type="ECO:0000313" key="3">
    <source>
        <dbReference type="Proteomes" id="UP001153269"/>
    </source>
</evidence>
<feature type="region of interest" description="Disordered" evidence="1">
    <location>
        <begin position="176"/>
        <end position="195"/>
    </location>
</feature>
<proteinExistence type="predicted"/>
<comment type="caution">
    <text evidence="2">The sequence shown here is derived from an EMBL/GenBank/DDBJ whole genome shotgun (WGS) entry which is preliminary data.</text>
</comment>
<dbReference type="EMBL" id="CADEAL010004048">
    <property type="protein sequence ID" value="CAB1450303.1"/>
    <property type="molecule type" value="Genomic_DNA"/>
</dbReference>
<feature type="region of interest" description="Disordered" evidence="1">
    <location>
        <begin position="216"/>
        <end position="243"/>
    </location>
</feature>
<accession>A0A9N7VG41</accession>
<protein>
    <submittedName>
        <fullName evidence="2">Uncharacterized protein</fullName>
    </submittedName>
</protein>
<feature type="compositionally biased region" description="Pro residues" evidence="1">
    <location>
        <begin position="179"/>
        <end position="195"/>
    </location>
</feature>
<dbReference type="AlphaFoldDB" id="A0A9N7VG41"/>
<dbReference type="Proteomes" id="UP001153269">
    <property type="component" value="Unassembled WGS sequence"/>
</dbReference>
<sequence length="268" mass="30138">MWRSVSDAGGRVLSLHRPLNIHELPGRRGGGPGHRYRESQPGFSRTYRNFITHTALNTRHTFAPANGRRRRKWVRPVGVACAGRSFPRVFIFFTAESRRGGNFHRRSGAGAERPVYIEAPVLIVRPHESRSQKQIRFQFPPFTGILSGRHLLLLTSAFVFTRTLHGRFPVHLKDVVPSSPEPPADRPPPAAPEDPPSTVCGLCPWCPPRYPHAPTTYGSRGPSPHSSCPDLSVSSTEADASKEGVWPQIEGYRRRQWPHHHCVCRKHL</sequence>
<evidence type="ECO:0000256" key="1">
    <source>
        <dbReference type="SAM" id="MobiDB-lite"/>
    </source>
</evidence>
<name>A0A9N7VG41_PLEPL</name>
<organism evidence="2 3">
    <name type="scientific">Pleuronectes platessa</name>
    <name type="common">European plaice</name>
    <dbReference type="NCBI Taxonomy" id="8262"/>
    <lineage>
        <taxon>Eukaryota</taxon>
        <taxon>Metazoa</taxon>
        <taxon>Chordata</taxon>
        <taxon>Craniata</taxon>
        <taxon>Vertebrata</taxon>
        <taxon>Euteleostomi</taxon>
        <taxon>Actinopterygii</taxon>
        <taxon>Neopterygii</taxon>
        <taxon>Teleostei</taxon>
        <taxon>Neoteleostei</taxon>
        <taxon>Acanthomorphata</taxon>
        <taxon>Carangaria</taxon>
        <taxon>Pleuronectiformes</taxon>
        <taxon>Pleuronectoidei</taxon>
        <taxon>Pleuronectidae</taxon>
        <taxon>Pleuronectes</taxon>
    </lineage>
</organism>
<gene>
    <name evidence="2" type="ORF">PLEPLA_LOCUS37992</name>
</gene>
<keyword evidence="3" id="KW-1185">Reference proteome</keyword>
<evidence type="ECO:0000313" key="2">
    <source>
        <dbReference type="EMBL" id="CAB1450303.1"/>
    </source>
</evidence>